<evidence type="ECO:0000256" key="1">
    <source>
        <dbReference type="SAM" id="Phobius"/>
    </source>
</evidence>
<dbReference type="Proteomes" id="UP001292084">
    <property type="component" value="Unassembled WGS sequence"/>
</dbReference>
<keyword evidence="1" id="KW-0812">Transmembrane</keyword>
<feature type="transmembrane region" description="Helical" evidence="1">
    <location>
        <begin position="81"/>
        <end position="101"/>
    </location>
</feature>
<dbReference type="RefSeq" id="WP_322421954.1">
    <property type="nucleotide sequence ID" value="NZ_JAXQNN010000004.1"/>
</dbReference>
<feature type="transmembrane region" description="Helical" evidence="1">
    <location>
        <begin position="6"/>
        <end position="30"/>
    </location>
</feature>
<evidence type="ECO:0000313" key="2">
    <source>
        <dbReference type="EMBL" id="MDZ5712973.1"/>
    </source>
</evidence>
<keyword evidence="1" id="KW-0472">Membrane</keyword>
<name>A0ABU5KNY4_9BACL</name>
<dbReference type="EMBL" id="JAXQNN010000004">
    <property type="protein sequence ID" value="MDZ5712973.1"/>
    <property type="molecule type" value="Genomic_DNA"/>
</dbReference>
<comment type="caution">
    <text evidence="2">The sequence shown here is derived from an EMBL/GenBank/DDBJ whole genome shotgun (WGS) entry which is preliminary data.</text>
</comment>
<gene>
    <name evidence="2" type="ORF">UFB30_12120</name>
</gene>
<keyword evidence="3" id="KW-1185">Reference proteome</keyword>
<evidence type="ECO:0000313" key="3">
    <source>
        <dbReference type="Proteomes" id="UP001292084"/>
    </source>
</evidence>
<sequence length="135" mass="15647">MNIYLFWFIQLSWGIVINLFGLLITVILLCLGIKPERYNHAVYFEIGEKWGGVNFGGFLFVQKNASDRLKSHEYGHSFQNLLLGPFMIFAVTIPSAIRYHVRNIQAAKGIMLKPYDDFWCESWATRLGEKHSKCK</sequence>
<keyword evidence="1" id="KW-1133">Transmembrane helix</keyword>
<organism evidence="2 3">
    <name type="scientific">Jeotgalibacillus haloalkalitolerans</name>
    <dbReference type="NCBI Taxonomy" id="3104292"/>
    <lineage>
        <taxon>Bacteria</taxon>
        <taxon>Bacillati</taxon>
        <taxon>Bacillota</taxon>
        <taxon>Bacilli</taxon>
        <taxon>Bacillales</taxon>
        <taxon>Caryophanaceae</taxon>
        <taxon>Jeotgalibacillus</taxon>
    </lineage>
</organism>
<proteinExistence type="predicted"/>
<reference evidence="2 3" key="1">
    <citation type="submission" date="2023-12" db="EMBL/GenBank/DDBJ databases">
        <title>Jeotgalibacillus haloalkaliphilus sp. nov., a novel salt-tolerant bacteria, isolated from the estuary of the Fenhe River into the Yellow River.</title>
        <authorList>
            <person name="Li Y."/>
        </authorList>
    </citation>
    <scope>NUCLEOTIDE SEQUENCE [LARGE SCALE GENOMIC DNA]</scope>
    <source>
        <strain evidence="2 3">HH7-29</strain>
    </source>
</reference>
<protein>
    <submittedName>
        <fullName evidence="2">Uncharacterized protein</fullName>
    </submittedName>
</protein>
<accession>A0ABU5KNY4</accession>